<dbReference type="Pfam" id="PF01889">
    <property type="entry name" value="DUF63"/>
    <property type="match status" value="1"/>
</dbReference>
<keyword evidence="1" id="KW-0472">Membrane</keyword>
<dbReference type="RefSeq" id="WP_266087508.1">
    <property type="nucleotide sequence ID" value="NZ_RKLV01000007.1"/>
</dbReference>
<keyword evidence="3" id="KW-1185">Reference proteome</keyword>
<name>A0A9Q4C5A7_9EURY</name>
<feature type="transmembrane region" description="Helical" evidence="1">
    <location>
        <begin position="129"/>
        <end position="154"/>
    </location>
</feature>
<feature type="transmembrane region" description="Helical" evidence="1">
    <location>
        <begin position="268"/>
        <end position="287"/>
    </location>
</feature>
<protein>
    <submittedName>
        <fullName evidence="2">DUF63 family protein</fullName>
    </submittedName>
</protein>
<feature type="transmembrane region" description="Helical" evidence="1">
    <location>
        <begin position="192"/>
        <end position="215"/>
    </location>
</feature>
<proteinExistence type="predicted"/>
<evidence type="ECO:0000313" key="3">
    <source>
        <dbReference type="Proteomes" id="UP001149411"/>
    </source>
</evidence>
<feature type="transmembrane region" description="Helical" evidence="1">
    <location>
        <begin position="299"/>
        <end position="316"/>
    </location>
</feature>
<comment type="caution">
    <text evidence="2">The sequence shown here is derived from an EMBL/GenBank/DDBJ whole genome shotgun (WGS) entry which is preliminary data.</text>
</comment>
<dbReference type="PANTHER" id="PTHR40700:SF1">
    <property type="entry name" value="DUF63 DOMAIN-CONTAINING PROTEIN"/>
    <property type="match status" value="1"/>
</dbReference>
<organism evidence="2 3">
    <name type="scientific">Halorutilus salinus</name>
    <dbReference type="NCBI Taxonomy" id="2487751"/>
    <lineage>
        <taxon>Archaea</taxon>
        <taxon>Methanobacteriati</taxon>
        <taxon>Methanobacteriota</taxon>
        <taxon>Stenosarchaea group</taxon>
        <taxon>Halobacteria</taxon>
        <taxon>Halorutilales</taxon>
        <taxon>Halorutilaceae</taxon>
        <taxon>Halorutilus</taxon>
    </lineage>
</organism>
<evidence type="ECO:0000256" key="1">
    <source>
        <dbReference type="SAM" id="Phobius"/>
    </source>
</evidence>
<feature type="transmembrane region" description="Helical" evidence="1">
    <location>
        <begin position="98"/>
        <end position="117"/>
    </location>
</feature>
<dbReference type="Proteomes" id="UP001149411">
    <property type="component" value="Unassembled WGS sequence"/>
</dbReference>
<keyword evidence="1" id="KW-1133">Transmembrane helix</keyword>
<feature type="transmembrane region" description="Helical" evidence="1">
    <location>
        <begin position="65"/>
        <end position="86"/>
    </location>
</feature>
<reference evidence="2" key="1">
    <citation type="submission" date="2022-09" db="EMBL/GenBank/DDBJ databases">
        <title>Haloadaptaus new haloarchaeum isolated from saline soil.</title>
        <authorList>
            <person name="Duran-Viseras A."/>
            <person name="Sanchez-Porro C."/>
            <person name="Ventosa A."/>
        </authorList>
    </citation>
    <scope>NUCLEOTIDE SEQUENCE</scope>
    <source>
        <strain evidence="2">F3-133</strain>
    </source>
</reference>
<feature type="transmembrane region" description="Helical" evidence="1">
    <location>
        <begin position="227"/>
        <end position="248"/>
    </location>
</feature>
<keyword evidence="1" id="KW-0812">Transmembrane</keyword>
<dbReference type="EMBL" id="RKLV01000007">
    <property type="protein sequence ID" value="MCX2819332.1"/>
    <property type="molecule type" value="Genomic_DNA"/>
</dbReference>
<dbReference type="InterPro" id="IPR002749">
    <property type="entry name" value="DUF63"/>
</dbReference>
<feature type="transmembrane region" description="Helical" evidence="1">
    <location>
        <begin position="166"/>
        <end position="186"/>
    </location>
</feature>
<accession>A0A9Q4C5A7</accession>
<gene>
    <name evidence="2" type="ORF">EGH25_08195</name>
</gene>
<dbReference type="AlphaFoldDB" id="A0A9Q4C5A7"/>
<dbReference type="PANTHER" id="PTHR40700">
    <property type="entry name" value="HYPOTHETICAL MEMBRANE PROTEIN, CONSERVED, DUF63 FAMILY"/>
    <property type="match status" value="1"/>
</dbReference>
<feature type="transmembrane region" description="Helical" evidence="1">
    <location>
        <begin position="9"/>
        <end position="28"/>
    </location>
</feature>
<sequence>MLEDRRSRILWLAAVVVPVVVVGLGSLLRPELFYDRFLWKYFFGPVVADYEGERLVKNGVAVSPGYTLVSSAVYAYYLLLAVVGGAELLDRLEVGNSSAFFFALVPYGFLGGAARVVEDTGALEAPVAYLFISPVIYFTIFLFTVGVFLVAVKLERGGVVKRYERLVAGAGAVAFVAVAVYLGYIGVTETGIRLWIPAAVVGASTVVFGVIWLPLGRLRPEINAGTGAMGGVLLWGHLTDGFSTVVGVEYLGYSEKQPIVDTVITVTGTTYSFVVLKAGIVLLILYAFDRKFFEEFDRLPYLLLVAVLAVGLGPGTRNTLRMALGV</sequence>
<evidence type="ECO:0000313" key="2">
    <source>
        <dbReference type="EMBL" id="MCX2819332.1"/>
    </source>
</evidence>